<evidence type="ECO:0000313" key="2">
    <source>
        <dbReference type="Proteomes" id="UP001154015"/>
    </source>
</evidence>
<protein>
    <submittedName>
        <fullName evidence="1">Uncharacterized protein</fullName>
    </submittedName>
</protein>
<dbReference type="Proteomes" id="UP001154015">
    <property type="component" value="Unassembled WGS sequence"/>
</dbReference>
<name>A0ABN8V5K9_STRGL</name>
<keyword evidence="2" id="KW-1185">Reference proteome</keyword>
<accession>A0ABN8V5K9</accession>
<gene>
    <name evidence="1" type="ORF">SGL43_05018</name>
</gene>
<comment type="caution">
    <text evidence="1">The sequence shown here is derived from an EMBL/GenBank/DDBJ whole genome shotgun (WGS) entry which is preliminary data.</text>
</comment>
<proteinExistence type="predicted"/>
<evidence type="ECO:0000313" key="1">
    <source>
        <dbReference type="EMBL" id="CAH9417970.1"/>
    </source>
</evidence>
<organism evidence="1 2">
    <name type="scientific">Streptomyces globisporus</name>
    <dbReference type="NCBI Taxonomy" id="1908"/>
    <lineage>
        <taxon>Bacteria</taxon>
        <taxon>Bacillati</taxon>
        <taxon>Actinomycetota</taxon>
        <taxon>Actinomycetes</taxon>
        <taxon>Kitasatosporales</taxon>
        <taxon>Streptomycetaceae</taxon>
        <taxon>Streptomyces</taxon>
    </lineage>
</organism>
<sequence>MTVRRQDIWIDFGLSGLTKWFAAPWAGEVTPEELVIEAASWGDGGYAPTLLEDAQRLLASPVPTAVIERLWCAAIGLPYDPGAVPVEGRAWLDEIVGLCVARVRQDDPSFTSASPQPPANGMLGEAVLREVREVAPAVVDAVRAAGHSGGADVVGAVEQVVVHVDPDLGFRLFLRILKAYMVPITESRYLRYHELGERFGYHELVVDDGTLQSVADTD</sequence>
<dbReference type="RefSeq" id="WP_234876171.1">
    <property type="nucleotide sequence ID" value="NZ_CAKXYP010000015.1"/>
</dbReference>
<reference evidence="1" key="1">
    <citation type="submission" date="2022-03" db="EMBL/GenBank/DDBJ databases">
        <authorList>
            <person name="Leyn A S."/>
        </authorList>
    </citation>
    <scope>NUCLEOTIDE SEQUENCE</scope>
    <source>
        <strain evidence="1">Streptomyces globisporus 4-3</strain>
    </source>
</reference>
<dbReference type="EMBL" id="CAKXYP010000015">
    <property type="protein sequence ID" value="CAH9417970.1"/>
    <property type="molecule type" value="Genomic_DNA"/>
</dbReference>